<dbReference type="RefSeq" id="WP_119482826.1">
    <property type="nucleotide sequence ID" value="NZ_QXTG01000002.1"/>
</dbReference>
<evidence type="ECO:0000256" key="1">
    <source>
        <dbReference type="ARBA" id="ARBA00022801"/>
    </source>
</evidence>
<dbReference type="Pfam" id="PF07859">
    <property type="entry name" value="Abhydrolase_3"/>
    <property type="match status" value="1"/>
</dbReference>
<name>A0A3A1U235_9MICO</name>
<gene>
    <name evidence="3" type="ORF">D1781_13925</name>
</gene>
<dbReference type="AlphaFoldDB" id="A0A3A1U235"/>
<dbReference type="Proteomes" id="UP000265742">
    <property type="component" value="Unassembled WGS sequence"/>
</dbReference>
<accession>A0A3A1U235</accession>
<proteinExistence type="predicted"/>
<reference evidence="4" key="1">
    <citation type="submission" date="2018-09" db="EMBL/GenBank/DDBJ databases">
        <authorList>
            <person name="Kim I."/>
        </authorList>
    </citation>
    <scope>NUCLEOTIDE SEQUENCE [LARGE SCALE GENOMIC DNA]</scope>
    <source>
        <strain evidence="4">DD4a</strain>
    </source>
</reference>
<keyword evidence="4" id="KW-1185">Reference proteome</keyword>
<dbReference type="PANTHER" id="PTHR48081">
    <property type="entry name" value="AB HYDROLASE SUPERFAMILY PROTEIN C4A8.06C"/>
    <property type="match status" value="1"/>
</dbReference>
<protein>
    <submittedName>
        <fullName evidence="3">Alpha/beta hydrolase</fullName>
    </submittedName>
</protein>
<dbReference type="InterPro" id="IPR029058">
    <property type="entry name" value="AB_hydrolase_fold"/>
</dbReference>
<organism evidence="3 4">
    <name type="scientific">Amnibacterium setariae</name>
    <dbReference type="NCBI Taxonomy" id="2306585"/>
    <lineage>
        <taxon>Bacteria</taxon>
        <taxon>Bacillati</taxon>
        <taxon>Actinomycetota</taxon>
        <taxon>Actinomycetes</taxon>
        <taxon>Micrococcales</taxon>
        <taxon>Microbacteriaceae</taxon>
        <taxon>Amnibacterium</taxon>
    </lineage>
</organism>
<evidence type="ECO:0000313" key="3">
    <source>
        <dbReference type="EMBL" id="RIX28516.1"/>
    </source>
</evidence>
<dbReference type="Gene3D" id="3.40.50.1820">
    <property type="entry name" value="alpha/beta hydrolase"/>
    <property type="match status" value="1"/>
</dbReference>
<dbReference type="SUPFAM" id="SSF53474">
    <property type="entry name" value="alpha/beta-Hydrolases"/>
    <property type="match status" value="1"/>
</dbReference>
<evidence type="ECO:0000259" key="2">
    <source>
        <dbReference type="Pfam" id="PF07859"/>
    </source>
</evidence>
<feature type="domain" description="Alpha/beta hydrolase fold-3" evidence="2">
    <location>
        <begin position="82"/>
        <end position="287"/>
    </location>
</feature>
<comment type="caution">
    <text evidence="3">The sequence shown here is derived from an EMBL/GenBank/DDBJ whole genome shotgun (WGS) entry which is preliminary data.</text>
</comment>
<sequence>MARMGLRLRLVGRALGALSVSHRTPEQIVRAQRPTPHDLLLDALLGGRVRGVRWRDETVPGEAGDVPVRLYRPRVPGRLPLVLLLHGGGWAGGSLNGYDWLAGSIAQGAGAVVASVDYRLAPLHPFPAAVDDCWSALLGVVERAHRLGADAERIAVVGDSAGGNLAAVVAQLARDRSGPRLAFQGLIYPATDLTLGSASLDENAHAPVLTKADALAFRAHYLAGHDPADPLVSPLLAADLTGLPPALIQVAEHDPLRDDGLRYAAALERAGVPVRSTLYPGMPHGFLAFPRLSRSAPQALEELTAGLRRAFAPPR</sequence>
<dbReference type="InterPro" id="IPR013094">
    <property type="entry name" value="AB_hydrolase_3"/>
</dbReference>
<dbReference type="EMBL" id="QXTG01000002">
    <property type="protein sequence ID" value="RIX28516.1"/>
    <property type="molecule type" value="Genomic_DNA"/>
</dbReference>
<evidence type="ECO:0000313" key="4">
    <source>
        <dbReference type="Proteomes" id="UP000265742"/>
    </source>
</evidence>
<dbReference type="InterPro" id="IPR050300">
    <property type="entry name" value="GDXG_lipolytic_enzyme"/>
</dbReference>
<dbReference type="GO" id="GO:0016787">
    <property type="term" value="F:hydrolase activity"/>
    <property type="evidence" value="ECO:0007669"/>
    <property type="project" value="UniProtKB-KW"/>
</dbReference>
<dbReference type="OrthoDB" id="9803828at2"/>
<keyword evidence="1 3" id="KW-0378">Hydrolase</keyword>
<dbReference type="PANTHER" id="PTHR48081:SF8">
    <property type="entry name" value="ALPHA_BETA HYDROLASE FOLD-3 DOMAIN-CONTAINING PROTEIN-RELATED"/>
    <property type="match status" value="1"/>
</dbReference>